<keyword evidence="1 2" id="KW-0535">Nitrogen fixation</keyword>
<evidence type="ECO:0000256" key="1">
    <source>
        <dbReference type="ARBA" id="ARBA00023231"/>
    </source>
</evidence>
<dbReference type="InterPro" id="IPR000318">
    <property type="entry name" value="Nase_comp1_CS"/>
</dbReference>
<organism evidence="4 5">
    <name type="scientific">Ruminococcus albus SY3</name>
    <dbReference type="NCBI Taxonomy" id="1341156"/>
    <lineage>
        <taxon>Bacteria</taxon>
        <taxon>Bacillati</taxon>
        <taxon>Bacillota</taxon>
        <taxon>Clostridia</taxon>
        <taxon>Eubacteriales</taxon>
        <taxon>Oscillospiraceae</taxon>
        <taxon>Ruminococcus</taxon>
    </lineage>
</organism>
<evidence type="ECO:0000259" key="3">
    <source>
        <dbReference type="Pfam" id="PF00148"/>
    </source>
</evidence>
<comment type="similarity">
    <text evidence="2">Belongs to the NifD/NifK/NifE/NifN family.</text>
</comment>
<evidence type="ECO:0000313" key="4">
    <source>
        <dbReference type="EMBL" id="EXM37590.1"/>
    </source>
</evidence>
<comment type="caution">
    <text evidence="4">The sequence shown here is derived from an EMBL/GenBank/DDBJ whole genome shotgun (WGS) entry which is preliminary data.</text>
</comment>
<name>A0A011WKP9_RUMAL</name>
<dbReference type="PROSITE" id="PS00090">
    <property type="entry name" value="NITROGENASE_1_2"/>
    <property type="match status" value="1"/>
</dbReference>
<dbReference type="Pfam" id="PF00148">
    <property type="entry name" value="Oxidored_nitro"/>
    <property type="match status" value="1"/>
</dbReference>
<dbReference type="InterPro" id="IPR000510">
    <property type="entry name" value="Nase/OxRdtase_comp1"/>
</dbReference>
<reference evidence="4 5" key="1">
    <citation type="submission" date="2013-06" db="EMBL/GenBank/DDBJ databases">
        <title>Rumen cellulosomics: divergent fiber-degrading strategies revealed by comparative genome-wide analysis of six Ruminococcal strains.</title>
        <authorList>
            <person name="Dassa B."/>
            <person name="Borovok I."/>
            <person name="Lamed R."/>
            <person name="Flint H."/>
            <person name="Yeoman C.J."/>
            <person name="White B."/>
            <person name="Bayer E.A."/>
        </authorList>
    </citation>
    <scope>NUCLEOTIDE SEQUENCE [LARGE SCALE GENOMIC DNA]</scope>
    <source>
        <strain evidence="4 5">SY3</strain>
    </source>
</reference>
<dbReference type="EMBL" id="JEOB01000004">
    <property type="protein sequence ID" value="EXM37590.1"/>
    <property type="molecule type" value="Genomic_DNA"/>
</dbReference>
<dbReference type="Gene3D" id="3.40.50.1980">
    <property type="entry name" value="Nitrogenase molybdenum iron protein domain"/>
    <property type="match status" value="3"/>
</dbReference>
<dbReference type="OrthoDB" id="9767044at2"/>
<dbReference type="Proteomes" id="UP000021369">
    <property type="component" value="Unassembled WGS sequence"/>
</dbReference>
<dbReference type="AlphaFoldDB" id="A0A011WKP9"/>
<gene>
    <name evidence="4" type="ORF">RASY3_13700</name>
</gene>
<dbReference type="RefSeq" id="WP_002852632.1">
    <property type="nucleotide sequence ID" value="NZ_JEOB01000004.1"/>
</dbReference>
<evidence type="ECO:0000256" key="2">
    <source>
        <dbReference type="RuleBase" id="RU004021"/>
    </source>
</evidence>
<proteinExistence type="inferred from homology"/>
<accession>A0A011WKP9</accession>
<dbReference type="GO" id="GO:0016163">
    <property type="term" value="F:nitrogenase activity"/>
    <property type="evidence" value="ECO:0007669"/>
    <property type="project" value="InterPro"/>
</dbReference>
<dbReference type="PATRIC" id="fig|1341156.4.peg.3763"/>
<evidence type="ECO:0000313" key="5">
    <source>
        <dbReference type="Proteomes" id="UP000021369"/>
    </source>
</evidence>
<dbReference type="PANTHER" id="PTHR42956">
    <property type="entry name" value="NITROGENASE IRON-MOLYBDENUM COFACTOR BIOSYNTHESIS PROTEIN NIFE"/>
    <property type="match status" value="1"/>
</dbReference>
<dbReference type="SUPFAM" id="SSF53807">
    <property type="entry name" value="Helical backbone' metal receptor"/>
    <property type="match status" value="1"/>
</dbReference>
<dbReference type="InterPro" id="IPR049939">
    <property type="entry name" value="NifE-like"/>
</dbReference>
<keyword evidence="5" id="KW-1185">Reference proteome</keyword>
<dbReference type="PANTHER" id="PTHR42956:SF1">
    <property type="entry name" value="NITROGENASE IRON-MOLYBDENUM COFACTOR BIOSYNTHESIS PROTEIN NIFE"/>
    <property type="match status" value="1"/>
</dbReference>
<feature type="domain" description="Nitrogenase/oxidoreductase component 1" evidence="3">
    <location>
        <begin position="54"/>
        <end position="476"/>
    </location>
</feature>
<dbReference type="PROSITE" id="PS00699">
    <property type="entry name" value="NITROGENASE_1_1"/>
    <property type="match status" value="1"/>
</dbReference>
<protein>
    <submittedName>
        <fullName evidence="4">Oxalate:formate antiporter</fullName>
    </submittedName>
</protein>
<sequence>MKFDVNFDVQVPNPRERQRATAYAFGGCTSDLRSGSCAGCLGRCDRSFTQAMFCQMGVSTLISFSTKDSVVIMHGPVGCGSQSHGIDFSIKQYGAARGVKMEGARWLSTNLTETDVISGGNEKLYDTIIEADRRFRPTAIFVCNTCAPGVIGDDIESVVNHAQEQVTATVVPLHCPGFGAKVFSSAYDVVYHGIMHRFGFEPKKYIDYTPFDKSDPDYEIKKQRYEYKKSRTVTLYNAWSIGPGDEKEIKRLLNALGINVNIFVEYKEPDDWRFITETALNVSFCHVHDVYFLEYLKREFGIPYILPTIPIGTEQTVKFITAIAEFFGLEKEAEALLKKETEKLKKALEPIRKNVEGKSVLISGGFLRIGATGLLADEIGLKVVGFRNFNYDEFGDQLFSEVQEKIGDVQNAVSTQANELVNMVYKLKPDIAISHPSVGVWLVKAGVPSLTLFAQRFTYFGFTGAYSLAKRIERTLKNTAYARNISEHTKLPYQEQWYGKSPYHYITGLPETDKPTI</sequence>